<name>A0A9W6P6J3_9ACTN</name>
<dbReference type="EMBL" id="BSQG01000004">
    <property type="protein sequence ID" value="GLU48370.1"/>
    <property type="molecule type" value="Genomic_DNA"/>
</dbReference>
<reference evidence="1" key="1">
    <citation type="submission" date="2023-02" db="EMBL/GenBank/DDBJ databases">
        <title>Nocardiopsis ansamitocini NBRC 112285.</title>
        <authorList>
            <person name="Ichikawa N."/>
            <person name="Sato H."/>
            <person name="Tonouchi N."/>
        </authorList>
    </citation>
    <scope>NUCLEOTIDE SEQUENCE</scope>
    <source>
        <strain evidence="1">NBRC 112285</strain>
    </source>
</reference>
<dbReference type="AlphaFoldDB" id="A0A9W6P6J3"/>
<evidence type="ECO:0000313" key="2">
    <source>
        <dbReference type="Proteomes" id="UP001165092"/>
    </source>
</evidence>
<sequence>MRGLLVRPRQVAGLWAAYRPSTGWGLEVLVPAAAERGLLVTVAGHTDFPAWLASAPERVLAALAGPGSSGVLTVDAAGGYLALDWHPVHSPESATGGDPGVLNGPHAVVTTTANRVSRPPRNAATGPEWEGPTATARVVIGG</sequence>
<dbReference type="Proteomes" id="UP001165092">
    <property type="component" value="Unassembled WGS sequence"/>
</dbReference>
<keyword evidence="2" id="KW-1185">Reference proteome</keyword>
<comment type="caution">
    <text evidence="1">The sequence shown here is derived from an EMBL/GenBank/DDBJ whole genome shotgun (WGS) entry which is preliminary data.</text>
</comment>
<evidence type="ECO:0000313" key="1">
    <source>
        <dbReference type="EMBL" id="GLU48370.1"/>
    </source>
</evidence>
<protein>
    <submittedName>
        <fullName evidence="1">Uncharacterized protein</fullName>
    </submittedName>
</protein>
<organism evidence="1 2">
    <name type="scientific">Nocardiopsis ansamitocini</name>
    <dbReference type="NCBI Taxonomy" id="1670832"/>
    <lineage>
        <taxon>Bacteria</taxon>
        <taxon>Bacillati</taxon>
        <taxon>Actinomycetota</taxon>
        <taxon>Actinomycetes</taxon>
        <taxon>Streptosporangiales</taxon>
        <taxon>Nocardiopsidaceae</taxon>
        <taxon>Nocardiopsis</taxon>
    </lineage>
</organism>
<accession>A0A9W6P6J3</accession>
<gene>
    <name evidence="1" type="ORF">Nans01_27210</name>
</gene>
<proteinExistence type="predicted"/>